<proteinExistence type="predicted"/>
<name>A0A0A9BFG8_ARUDO</name>
<reference evidence="1" key="2">
    <citation type="journal article" date="2015" name="Data Brief">
        <title>Shoot transcriptome of the giant reed, Arundo donax.</title>
        <authorList>
            <person name="Barrero R.A."/>
            <person name="Guerrero F.D."/>
            <person name="Moolhuijzen P."/>
            <person name="Goolsby J.A."/>
            <person name="Tidwell J."/>
            <person name="Bellgard S.E."/>
            <person name="Bellgard M.I."/>
        </authorList>
    </citation>
    <scope>NUCLEOTIDE SEQUENCE</scope>
    <source>
        <tissue evidence="1">Shoot tissue taken approximately 20 cm above the soil surface</tissue>
    </source>
</reference>
<reference evidence="1" key="1">
    <citation type="submission" date="2014-09" db="EMBL/GenBank/DDBJ databases">
        <authorList>
            <person name="Magalhaes I.L.F."/>
            <person name="Oliveira U."/>
            <person name="Santos F.R."/>
            <person name="Vidigal T.H.D.A."/>
            <person name="Brescovit A.D."/>
            <person name="Santos A.J."/>
        </authorList>
    </citation>
    <scope>NUCLEOTIDE SEQUENCE</scope>
    <source>
        <tissue evidence="1">Shoot tissue taken approximately 20 cm above the soil surface</tissue>
    </source>
</reference>
<organism evidence="1">
    <name type="scientific">Arundo donax</name>
    <name type="common">Giant reed</name>
    <name type="synonym">Donax arundinaceus</name>
    <dbReference type="NCBI Taxonomy" id="35708"/>
    <lineage>
        <taxon>Eukaryota</taxon>
        <taxon>Viridiplantae</taxon>
        <taxon>Streptophyta</taxon>
        <taxon>Embryophyta</taxon>
        <taxon>Tracheophyta</taxon>
        <taxon>Spermatophyta</taxon>
        <taxon>Magnoliopsida</taxon>
        <taxon>Liliopsida</taxon>
        <taxon>Poales</taxon>
        <taxon>Poaceae</taxon>
        <taxon>PACMAD clade</taxon>
        <taxon>Arundinoideae</taxon>
        <taxon>Arundineae</taxon>
        <taxon>Arundo</taxon>
    </lineage>
</organism>
<sequence length="11" mass="1194">MVQISVLSNCT</sequence>
<accession>A0A0A9BFG8</accession>
<dbReference type="EMBL" id="GBRH01239863">
    <property type="protein sequence ID" value="JAD58032.1"/>
    <property type="molecule type" value="Transcribed_RNA"/>
</dbReference>
<protein>
    <submittedName>
        <fullName evidence="1">Uncharacterized protein</fullName>
    </submittedName>
</protein>
<evidence type="ECO:0000313" key="1">
    <source>
        <dbReference type="EMBL" id="JAD58032.1"/>
    </source>
</evidence>